<dbReference type="OrthoDB" id="663550at2759"/>
<dbReference type="PROSITE" id="PS51138">
    <property type="entry name" value="ENT"/>
    <property type="match status" value="1"/>
</dbReference>
<accession>A0A8J8XBB9</accession>
<evidence type="ECO:0000256" key="2">
    <source>
        <dbReference type="ARBA" id="ARBA00023242"/>
    </source>
</evidence>
<comment type="subcellular location">
    <subcellularLocation>
        <location evidence="1">Nucleus</location>
    </subcellularLocation>
</comment>
<dbReference type="InterPro" id="IPR033485">
    <property type="entry name" value="EMSY-LIKE_plant"/>
</dbReference>
<dbReference type="OMA" id="NGHQYNI"/>
<proteinExistence type="predicted"/>
<dbReference type="InterPro" id="IPR005491">
    <property type="entry name" value="ENT_dom"/>
</dbReference>
<dbReference type="Gene3D" id="1.10.1240.40">
    <property type="entry name" value="ENT domain"/>
    <property type="match status" value="1"/>
</dbReference>
<evidence type="ECO:0000313" key="5">
    <source>
        <dbReference type="EMBL" id="PWZ08330.1"/>
    </source>
</evidence>
<evidence type="ECO:0000256" key="3">
    <source>
        <dbReference type="SAM" id="MobiDB-lite"/>
    </source>
</evidence>
<protein>
    <submittedName>
        <fullName evidence="5">Protein EMSY-LIKE 4</fullName>
    </submittedName>
</protein>
<organism evidence="5">
    <name type="scientific">Zea mays</name>
    <name type="common">Maize</name>
    <dbReference type="NCBI Taxonomy" id="4577"/>
    <lineage>
        <taxon>Eukaryota</taxon>
        <taxon>Viridiplantae</taxon>
        <taxon>Streptophyta</taxon>
        <taxon>Embryophyta</taxon>
        <taxon>Tracheophyta</taxon>
        <taxon>Spermatophyta</taxon>
        <taxon>Magnoliopsida</taxon>
        <taxon>Liliopsida</taxon>
        <taxon>Poales</taxon>
        <taxon>Poaceae</taxon>
        <taxon>PACMAD clade</taxon>
        <taxon>Panicoideae</taxon>
        <taxon>Andropogonodae</taxon>
        <taxon>Andropogoneae</taxon>
        <taxon>Tripsacinae</taxon>
        <taxon>Zea</taxon>
    </lineage>
</organism>
<dbReference type="Proteomes" id="UP000251960">
    <property type="component" value="Chromosome 8"/>
</dbReference>
<feature type="domain" description="ENT" evidence="4">
    <location>
        <begin position="333"/>
        <end position="396"/>
    </location>
</feature>
<dbReference type="EMBL" id="NCVQ01000009">
    <property type="protein sequence ID" value="PWZ08330.1"/>
    <property type="molecule type" value="Genomic_DNA"/>
</dbReference>
<feature type="compositionally biased region" description="Basic and acidic residues" evidence="3">
    <location>
        <begin position="276"/>
        <end position="285"/>
    </location>
</feature>
<feature type="compositionally biased region" description="Acidic residues" evidence="3">
    <location>
        <begin position="248"/>
        <end position="267"/>
    </location>
</feature>
<dbReference type="GO" id="GO:0005634">
    <property type="term" value="C:nucleus"/>
    <property type="evidence" value="ECO:0007669"/>
    <property type="project" value="UniProtKB-SubCell"/>
</dbReference>
<dbReference type="Pfam" id="PF03735">
    <property type="entry name" value="ENT"/>
    <property type="match status" value="1"/>
</dbReference>
<dbReference type="PANTHER" id="PTHR33432:SF35">
    <property type="entry name" value="OS01G0611200 PROTEIN"/>
    <property type="match status" value="1"/>
</dbReference>
<dbReference type="PANTHER" id="PTHR33432">
    <property type="entry name" value="PROTEIN EMSY-LIKE 4"/>
    <property type="match status" value="1"/>
</dbReference>
<gene>
    <name evidence="5" type="primary">EML4_1</name>
    <name evidence="5" type="ORF">Zm00014a_042598</name>
</gene>
<dbReference type="AlphaFoldDB" id="A0A8J8XBB9"/>
<comment type="caution">
    <text evidence="5">The sequence shown here is derived from an EMBL/GenBank/DDBJ whole genome shotgun (WGS) entry which is preliminary data.</text>
</comment>
<feature type="compositionally biased region" description="Basic and acidic residues" evidence="3">
    <location>
        <begin position="297"/>
        <end position="329"/>
    </location>
</feature>
<keyword evidence="2" id="KW-0539">Nucleus</keyword>
<dbReference type="InterPro" id="IPR008395">
    <property type="entry name" value="Agenet-like_dom"/>
</dbReference>
<dbReference type="GO" id="GO:0050832">
    <property type="term" value="P:defense response to fungus"/>
    <property type="evidence" value="ECO:0007669"/>
    <property type="project" value="InterPro"/>
</dbReference>
<dbReference type="SMART" id="SM01191">
    <property type="entry name" value="ENT"/>
    <property type="match status" value="1"/>
</dbReference>
<dbReference type="SUPFAM" id="SSF158639">
    <property type="entry name" value="ENT-like"/>
    <property type="match status" value="1"/>
</dbReference>
<dbReference type="SMR" id="A0A8J8XBB9"/>
<evidence type="ECO:0000259" key="4">
    <source>
        <dbReference type="PROSITE" id="PS51138"/>
    </source>
</evidence>
<evidence type="ECO:0000256" key="1">
    <source>
        <dbReference type="ARBA" id="ARBA00004123"/>
    </source>
</evidence>
<feature type="region of interest" description="Disordered" evidence="3">
    <location>
        <begin position="194"/>
        <end position="329"/>
    </location>
</feature>
<dbReference type="HOGENOM" id="CLU_046482_0_0_1"/>
<dbReference type="KEGG" id="zma:103636063"/>
<name>A0A8J8XBB9_MAIZE</name>
<feature type="compositionally biased region" description="Basic and acidic residues" evidence="3">
    <location>
        <begin position="216"/>
        <end position="228"/>
    </location>
</feature>
<dbReference type="Pfam" id="PF05641">
    <property type="entry name" value="Agenet"/>
    <property type="match status" value="1"/>
</dbReference>
<dbReference type="InterPro" id="IPR036142">
    <property type="entry name" value="ENT_dom-like_sf"/>
</dbReference>
<sequence>MRIRRGDQVEVWTQRAGSPVGAWRGGEVTWGNGHSYTLRWNDCGEVSGRICRKSVRPRPPPAPVPHDLDAGDVVEVFDDCDCLWKCAEVQGSAAADVRHFDVKIVGAAKILTVPLQRLRGRQVLRHDDVWVPIHKQDNHIAVPSATPHRAIVAAMDIGSKPMEPGFTPHVQKRSFGMLPSDTSTRAKRFQDDAKRLKQEPGRGVQVRVPNVCLSNKQDETSKDCDNDVRVGFNPDDDSDHWQQQHEHDEEEEENGDDDDHSDSDSSSDDCSSGSESRTRSIETGKDWSAAPAPTSRPCKDDDQQEPVKKEAPPVKKEPHCDGEPPKDEMGATAREQIHRLELEAYAALMKAFHASGNPLSWEKEGLLSDLRVHLHISNDEHLKAINVILNRKGRTR</sequence>
<reference evidence="5" key="1">
    <citation type="journal article" date="2018" name="Nat. Genet.">
        <title>Extensive intraspecific gene order and gene structural variations between Mo17 and other maize genomes.</title>
        <authorList>
            <person name="Sun S."/>
            <person name="Zhou Y."/>
            <person name="Chen J."/>
            <person name="Shi J."/>
            <person name="Zhao H."/>
            <person name="Zhao H."/>
            <person name="Song W."/>
            <person name="Zhang M."/>
            <person name="Cui Y."/>
            <person name="Dong X."/>
            <person name="Liu H."/>
            <person name="Ma X."/>
            <person name="Jiao Y."/>
            <person name="Wang B."/>
            <person name="Wei X."/>
            <person name="Stein J.C."/>
            <person name="Glaubitz J.C."/>
            <person name="Lu F."/>
            <person name="Yu G."/>
            <person name="Liang C."/>
            <person name="Fengler K."/>
            <person name="Li B."/>
            <person name="Rafalski A."/>
            <person name="Schnable P.S."/>
            <person name="Ware D.H."/>
            <person name="Buckler E.S."/>
            <person name="Lai J."/>
        </authorList>
    </citation>
    <scope>NUCLEOTIDE SEQUENCE [LARGE SCALE GENOMIC DNA]</scope>
    <source>
        <tissue evidence="5">Seedling</tissue>
    </source>
</reference>